<evidence type="ECO:0000256" key="1">
    <source>
        <dbReference type="SAM" id="MobiDB-lite"/>
    </source>
</evidence>
<dbReference type="Proteomes" id="UP000799779">
    <property type="component" value="Unassembled WGS sequence"/>
</dbReference>
<evidence type="ECO:0000313" key="3">
    <source>
        <dbReference type="Proteomes" id="UP000799779"/>
    </source>
</evidence>
<name>A0A6A5W3V2_9PLEO</name>
<accession>A0A6A5W3V2</accession>
<protein>
    <recommendedName>
        <fullName evidence="4">Zn(2)-C6 fungal-type domain-containing protein</fullName>
    </recommendedName>
</protein>
<feature type="compositionally biased region" description="Basic and acidic residues" evidence="1">
    <location>
        <begin position="98"/>
        <end position="110"/>
    </location>
</feature>
<evidence type="ECO:0000313" key="2">
    <source>
        <dbReference type="EMBL" id="KAF1995614.1"/>
    </source>
</evidence>
<reference evidence="2" key="1">
    <citation type="journal article" date="2020" name="Stud. Mycol.">
        <title>101 Dothideomycetes genomes: a test case for predicting lifestyles and emergence of pathogens.</title>
        <authorList>
            <person name="Haridas S."/>
            <person name="Albert R."/>
            <person name="Binder M."/>
            <person name="Bloem J."/>
            <person name="Labutti K."/>
            <person name="Salamov A."/>
            <person name="Andreopoulos B."/>
            <person name="Baker S."/>
            <person name="Barry K."/>
            <person name="Bills G."/>
            <person name="Bluhm B."/>
            <person name="Cannon C."/>
            <person name="Castanera R."/>
            <person name="Culley D."/>
            <person name="Daum C."/>
            <person name="Ezra D."/>
            <person name="Gonzalez J."/>
            <person name="Henrissat B."/>
            <person name="Kuo A."/>
            <person name="Liang C."/>
            <person name="Lipzen A."/>
            <person name="Lutzoni F."/>
            <person name="Magnuson J."/>
            <person name="Mondo S."/>
            <person name="Nolan M."/>
            <person name="Ohm R."/>
            <person name="Pangilinan J."/>
            <person name="Park H.-J."/>
            <person name="Ramirez L."/>
            <person name="Alfaro M."/>
            <person name="Sun H."/>
            <person name="Tritt A."/>
            <person name="Yoshinaga Y."/>
            <person name="Zwiers L.-H."/>
            <person name="Turgeon B."/>
            <person name="Goodwin S."/>
            <person name="Spatafora J."/>
            <person name="Crous P."/>
            <person name="Grigoriev I."/>
        </authorList>
    </citation>
    <scope>NUCLEOTIDE SEQUENCE</scope>
    <source>
        <strain evidence="2">CBS 123094</strain>
    </source>
</reference>
<sequence>MVFRRSKCDRCYTLNIQCCNRLEPSCQHCIEAGKDGTCRYVTAEDPIVSLPCLRCRDDDDIKACSKQLEGCYTCRVKGLACEYLPKKRAKRVKSSNSMDKRSLQHQHERSLQNAPLQPYQKPSQGPQHPHQPGPHHSQHLSQLQPQDIQHSFLPPTPPLEPSPPLLISTNPPTTERAAQVNLKRGSGKQQAQLSEEGYLNLQKCAKQMKDTISLPTHKWSSFASATETIKTLKDFKPPWTVGPTVPSWKLNLGKTFLAETIVQLLIDEGRIKITGAVDSVIGDDGGSLEPDDDWGKIKQLKDYCAGLEAVEDGGERFRSVDGRETNVELGARGFLPSFAIPPAEEVKVQGEGGDSGLIFDLYPWTPQP</sequence>
<evidence type="ECO:0008006" key="4">
    <source>
        <dbReference type="Google" id="ProtNLM"/>
    </source>
</evidence>
<feature type="compositionally biased region" description="Pro residues" evidence="1">
    <location>
        <begin position="154"/>
        <end position="164"/>
    </location>
</feature>
<feature type="region of interest" description="Disordered" evidence="1">
    <location>
        <begin position="90"/>
        <end position="172"/>
    </location>
</feature>
<organism evidence="2 3">
    <name type="scientific">Amniculicola lignicola CBS 123094</name>
    <dbReference type="NCBI Taxonomy" id="1392246"/>
    <lineage>
        <taxon>Eukaryota</taxon>
        <taxon>Fungi</taxon>
        <taxon>Dikarya</taxon>
        <taxon>Ascomycota</taxon>
        <taxon>Pezizomycotina</taxon>
        <taxon>Dothideomycetes</taxon>
        <taxon>Pleosporomycetidae</taxon>
        <taxon>Pleosporales</taxon>
        <taxon>Amniculicolaceae</taxon>
        <taxon>Amniculicola</taxon>
    </lineage>
</organism>
<dbReference type="AlphaFoldDB" id="A0A6A5W3V2"/>
<dbReference type="EMBL" id="ML977636">
    <property type="protein sequence ID" value="KAF1995614.1"/>
    <property type="molecule type" value="Genomic_DNA"/>
</dbReference>
<proteinExistence type="predicted"/>
<keyword evidence="3" id="KW-1185">Reference proteome</keyword>
<gene>
    <name evidence="2" type="ORF">P154DRAFT_526194</name>
</gene>